<dbReference type="Gene3D" id="2.120.10.30">
    <property type="entry name" value="TolB, C-terminal domain"/>
    <property type="match status" value="1"/>
</dbReference>
<dbReference type="InterPro" id="IPR011042">
    <property type="entry name" value="6-blade_b-propeller_TolB-like"/>
</dbReference>
<dbReference type="EMBL" id="AHOR02000042">
    <property type="protein sequence ID" value="EMF80959.1"/>
    <property type="molecule type" value="Genomic_DNA"/>
</dbReference>
<protein>
    <submittedName>
        <fullName evidence="2">Beta-propeller repeat protein</fullName>
    </submittedName>
</protein>
<dbReference type="PANTHER" id="PTHR35580">
    <property type="entry name" value="CELL SURFACE GLYCOPROTEIN (S-LAYER PROTEIN)-LIKE PROTEIN"/>
    <property type="match status" value="1"/>
</dbReference>
<accession>M3G4Q8</accession>
<reference evidence="2 3" key="1">
    <citation type="submission" date="2013-01" db="EMBL/GenBank/DDBJ databases">
        <authorList>
            <person name="Harkins D.M."/>
            <person name="Durkin A.S."/>
            <person name="Brinkac L.M."/>
            <person name="Haft D.H."/>
            <person name="Selengut J.D."/>
            <person name="Sanka R."/>
            <person name="DePew J."/>
            <person name="Purushe J."/>
            <person name="Tulsiani S.M."/>
            <person name="Graham G.C."/>
            <person name="Burns M.-A."/>
            <person name="Dohnt M.F."/>
            <person name="Smythe L.D."/>
            <person name="McKay D.B."/>
            <person name="Craig S.B."/>
            <person name="Vinetz J.M."/>
            <person name="Sutton G.G."/>
            <person name="Nierman W.C."/>
            <person name="Fouts D.E."/>
        </authorList>
    </citation>
    <scope>NUCLEOTIDE SEQUENCE [LARGE SCALE GENOMIC DNA]</scope>
    <source>
        <strain evidence="2 3">LT2116</strain>
    </source>
</reference>
<feature type="signal peptide" evidence="1">
    <location>
        <begin position="1"/>
        <end position="21"/>
    </location>
</feature>
<dbReference type="NCBIfam" id="NF047494">
    <property type="entry name" value="Lepto_SBBP_lipo"/>
    <property type="match status" value="1"/>
</dbReference>
<evidence type="ECO:0000256" key="1">
    <source>
        <dbReference type="SAM" id="SignalP"/>
    </source>
</evidence>
<dbReference type="InterPro" id="IPR010620">
    <property type="entry name" value="SBBP_repeat"/>
</dbReference>
<proteinExistence type="predicted"/>
<dbReference type="SUPFAM" id="SSF101898">
    <property type="entry name" value="NHL repeat"/>
    <property type="match status" value="1"/>
</dbReference>
<dbReference type="Pfam" id="PF06739">
    <property type="entry name" value="SBBP"/>
    <property type="match status" value="6"/>
</dbReference>
<dbReference type="PANTHER" id="PTHR35580:SF1">
    <property type="entry name" value="PHYTASE-LIKE DOMAIN-CONTAINING PROTEIN"/>
    <property type="match status" value="1"/>
</dbReference>
<dbReference type="InterPro" id="IPR052918">
    <property type="entry name" value="Motility_Chemotaxis_Reg"/>
</dbReference>
<dbReference type="PROSITE" id="PS51257">
    <property type="entry name" value="PROKAR_LIPOPROTEIN"/>
    <property type="match status" value="1"/>
</dbReference>
<evidence type="ECO:0000313" key="2">
    <source>
        <dbReference type="EMBL" id="EMF80959.1"/>
    </source>
</evidence>
<dbReference type="Proteomes" id="UP000011770">
    <property type="component" value="Unassembled WGS sequence"/>
</dbReference>
<feature type="chain" id="PRO_5004033752" evidence="1">
    <location>
        <begin position="22"/>
        <end position="480"/>
    </location>
</feature>
<name>M3G4Q8_9LEPT</name>
<evidence type="ECO:0000313" key="3">
    <source>
        <dbReference type="Proteomes" id="UP000011770"/>
    </source>
</evidence>
<dbReference type="AlphaFoldDB" id="M3G4Q8"/>
<comment type="caution">
    <text evidence="2">The sequence shown here is derived from an EMBL/GenBank/DDBJ whole genome shotgun (WGS) entry which is preliminary data.</text>
</comment>
<keyword evidence="1" id="KW-0732">Signal</keyword>
<sequence length="480" mass="51951">MEIVKNTMNRICIFLSIFLQACTPAKIVGVAAPGTNDSWIQLLVRGIAKIEAIDSVFSESTDLEEDSKTFELERALSIGAPNATTIARGLTVDEKGSIYIVGDTDQGVYNAAGTFGIQDIILGKYDSQMNPIWTKQIGNPRVRLKVGDIAVDSSENIYITGSTKDHFRGSKQEGEDDLFLIKFDSGGNELWALQSGILNYSILPSEIALDSFGNIYITGRSTGPFGGPLSGPNGFIIKFNNNGNRDWVKQIAIPTSRSFPKGLAINKTTNDIYITGSGNADYEKNTAAGIGIDDLFILKYDSNGNGRFFAQLGFVGKSFHSKSIIVDPLGNVLVGGSSNGRFESELGGTSWLGTIVKYDSTGTRRWIRQFGPPGDSNIRAQVNSIITDKNGNIFTTGSTNGNILDEGNGPLGNQDVFITKYNSSGQSKWIERIGVRKAKISGDKLKFDPTGNLYVIGNTDRGINGAPRRGITDIFVVKYK</sequence>
<gene>
    <name evidence="2" type="ORF">LEP1GSC188_4682</name>
</gene>
<organism evidence="2 3">
    <name type="scientific">Leptospira weilii serovar Topaz str. LT2116</name>
    <dbReference type="NCBI Taxonomy" id="1088540"/>
    <lineage>
        <taxon>Bacteria</taxon>
        <taxon>Pseudomonadati</taxon>
        <taxon>Spirochaetota</taxon>
        <taxon>Spirochaetia</taxon>
        <taxon>Leptospirales</taxon>
        <taxon>Leptospiraceae</taxon>
        <taxon>Leptospira</taxon>
    </lineage>
</organism>